<keyword evidence="2" id="KW-1185">Reference proteome</keyword>
<protein>
    <submittedName>
        <fullName evidence="1">Uncharacterized protein</fullName>
    </submittedName>
</protein>
<gene>
    <name evidence="1" type="ORF">GCM10009038_36370</name>
</gene>
<comment type="caution">
    <text evidence="1">The sequence shown here is derived from an EMBL/GenBank/DDBJ whole genome shotgun (WGS) entry which is preliminary data.</text>
</comment>
<accession>A0ABQ3EH97</accession>
<sequence length="104" mass="11075">MALLGAGVVRSTIVTNELLVDHSHLGILLVKGDHRAKPMLIAQPAVTIVSSSTGSYQFLGEVRAQSRVGLAVLEQELRMSDAGVNDVELLIQVAVDKLPASFKL</sequence>
<name>A0ABQ3EH97_9GAMM</name>
<organism evidence="1 2">
    <name type="scientific">Salinicola rhizosphaerae</name>
    <dbReference type="NCBI Taxonomy" id="1443141"/>
    <lineage>
        <taxon>Bacteria</taxon>
        <taxon>Pseudomonadati</taxon>
        <taxon>Pseudomonadota</taxon>
        <taxon>Gammaproteobacteria</taxon>
        <taxon>Oceanospirillales</taxon>
        <taxon>Halomonadaceae</taxon>
        <taxon>Salinicola</taxon>
    </lineage>
</organism>
<evidence type="ECO:0000313" key="1">
    <source>
        <dbReference type="EMBL" id="GHB34078.1"/>
    </source>
</evidence>
<dbReference type="Proteomes" id="UP000646745">
    <property type="component" value="Unassembled WGS sequence"/>
</dbReference>
<proteinExistence type="predicted"/>
<dbReference type="EMBL" id="BMZI01000010">
    <property type="protein sequence ID" value="GHB34078.1"/>
    <property type="molecule type" value="Genomic_DNA"/>
</dbReference>
<evidence type="ECO:0000313" key="2">
    <source>
        <dbReference type="Proteomes" id="UP000646745"/>
    </source>
</evidence>
<reference evidence="2" key="1">
    <citation type="journal article" date="2019" name="Int. J. Syst. Evol. Microbiol.">
        <title>The Global Catalogue of Microorganisms (GCM) 10K type strain sequencing project: providing services to taxonomists for standard genome sequencing and annotation.</title>
        <authorList>
            <consortium name="The Broad Institute Genomics Platform"/>
            <consortium name="The Broad Institute Genome Sequencing Center for Infectious Disease"/>
            <person name="Wu L."/>
            <person name="Ma J."/>
        </authorList>
    </citation>
    <scope>NUCLEOTIDE SEQUENCE [LARGE SCALE GENOMIC DNA]</scope>
    <source>
        <strain evidence="2">KCTC 32998</strain>
    </source>
</reference>